<dbReference type="Proteomes" id="UP000007350">
    <property type="component" value="Unassembled WGS sequence"/>
</dbReference>
<proteinExistence type="predicted"/>
<sequence>MAKKGDSEVMTSMETINDNDGAEGPAMPLPDAAGKHHPPRRFPRVDAMELEAPVALVNFPSARQRGGGGGEAPLDVIERGGRPGVPFDNCSLSTVGGSGEVSSHRRRKKYTTTTVTTTTITKILLPHMQQTVVFEGADGDAKQNALDPQAVLMAIEGNKKMSAQNPTEMQSTEGTKSCNGTGHTREQGSPSYGDEAPASRPIHAMRTHRLSQKPSNQGYNGISSSSKKTNNGGINKIILPKIESFTAHQGAPANLTPHEDSSSKHLQTAKGYTTVPQQPWICSQKTVGNTTVTHHQLSALRMPQSGNHNGPSYGGTARESTEQSISNNDGYFPLPQHSPRPRSGAPHTHNNAQLSGHGAEMPWILNEERQENGWHTAG</sequence>
<feature type="region of interest" description="Disordered" evidence="1">
    <location>
        <begin position="301"/>
        <end position="378"/>
    </location>
</feature>
<gene>
    <name evidence="2" type="ORF">MOQ_010262</name>
</gene>
<keyword evidence="3" id="KW-1185">Reference proteome</keyword>
<dbReference type="EMBL" id="AHKC01022469">
    <property type="protein sequence ID" value="EKF26061.1"/>
    <property type="molecule type" value="Genomic_DNA"/>
</dbReference>
<dbReference type="OrthoDB" id="252916at2759"/>
<comment type="caution">
    <text evidence="2">The sequence shown here is derived from an EMBL/GenBank/DDBJ whole genome shotgun (WGS) entry which is preliminary data.</text>
</comment>
<evidence type="ECO:0000256" key="1">
    <source>
        <dbReference type="SAM" id="MobiDB-lite"/>
    </source>
</evidence>
<accession>K2MUN2</accession>
<organism evidence="2 3">
    <name type="scientific">Trypanosoma cruzi marinkellei</name>
    <dbReference type="NCBI Taxonomy" id="85056"/>
    <lineage>
        <taxon>Eukaryota</taxon>
        <taxon>Discoba</taxon>
        <taxon>Euglenozoa</taxon>
        <taxon>Kinetoplastea</taxon>
        <taxon>Metakinetoplastina</taxon>
        <taxon>Trypanosomatida</taxon>
        <taxon>Trypanosomatidae</taxon>
        <taxon>Trypanosoma</taxon>
        <taxon>Schizotrypanum</taxon>
    </lineage>
</organism>
<feature type="region of interest" description="Disordered" evidence="1">
    <location>
        <begin position="251"/>
        <end position="271"/>
    </location>
</feature>
<dbReference type="AlphaFoldDB" id="K2MUN2"/>
<feature type="compositionally biased region" description="Polar residues" evidence="1">
    <location>
        <begin position="162"/>
        <end position="190"/>
    </location>
</feature>
<evidence type="ECO:0000313" key="3">
    <source>
        <dbReference type="Proteomes" id="UP000007350"/>
    </source>
</evidence>
<feature type="compositionally biased region" description="Polar residues" evidence="1">
    <location>
        <begin position="212"/>
        <end position="233"/>
    </location>
</feature>
<reference evidence="2 3" key="1">
    <citation type="journal article" date="2012" name="BMC Genomics">
        <title>Comparative genomic analysis of human infective Trypanosoma cruzi lineages with the bat-restricted subspecies T. cruzi marinkellei.</title>
        <authorList>
            <person name="Franzen O."/>
            <person name="Talavera-Lopez C."/>
            <person name="Ochaya S."/>
            <person name="Butler C.E."/>
            <person name="Messenger L.A."/>
            <person name="Lewis M.D."/>
            <person name="Llewellyn M.S."/>
            <person name="Marinkelle C.J."/>
            <person name="Tyler K.M."/>
            <person name="Miles M.A."/>
            <person name="Andersson B."/>
        </authorList>
    </citation>
    <scope>NUCLEOTIDE SEQUENCE [LARGE SCALE GENOMIC DNA]</scope>
    <source>
        <strain evidence="2 3">B7</strain>
    </source>
</reference>
<protein>
    <submittedName>
        <fullName evidence="2">Uncharacterized protein</fullName>
    </submittedName>
</protein>
<evidence type="ECO:0000313" key="2">
    <source>
        <dbReference type="EMBL" id="EKF26061.1"/>
    </source>
</evidence>
<name>K2MUN2_TRYCR</name>
<feature type="region of interest" description="Disordered" evidence="1">
    <location>
        <begin position="162"/>
        <end position="233"/>
    </location>
</feature>
<feature type="region of interest" description="Disordered" evidence="1">
    <location>
        <begin position="1"/>
        <end position="37"/>
    </location>
</feature>
<feature type="compositionally biased region" description="Polar residues" evidence="1">
    <location>
        <begin position="9"/>
        <end position="18"/>
    </location>
</feature>